<feature type="compositionally biased region" description="Acidic residues" evidence="1">
    <location>
        <begin position="109"/>
        <end position="150"/>
    </location>
</feature>
<reference evidence="2 3" key="1">
    <citation type="journal article" date="2024" name="G3 (Bethesda)">
        <title>Genome assembly of Hibiscus sabdariffa L. provides insights into metabolisms of medicinal natural products.</title>
        <authorList>
            <person name="Kim T."/>
        </authorList>
    </citation>
    <scope>NUCLEOTIDE SEQUENCE [LARGE SCALE GENOMIC DNA]</scope>
    <source>
        <strain evidence="2">TK-2024</strain>
        <tissue evidence="2">Old leaves</tissue>
    </source>
</reference>
<comment type="caution">
    <text evidence="2">The sequence shown here is derived from an EMBL/GenBank/DDBJ whole genome shotgun (WGS) entry which is preliminary data.</text>
</comment>
<organism evidence="2 3">
    <name type="scientific">Hibiscus sabdariffa</name>
    <name type="common">roselle</name>
    <dbReference type="NCBI Taxonomy" id="183260"/>
    <lineage>
        <taxon>Eukaryota</taxon>
        <taxon>Viridiplantae</taxon>
        <taxon>Streptophyta</taxon>
        <taxon>Embryophyta</taxon>
        <taxon>Tracheophyta</taxon>
        <taxon>Spermatophyta</taxon>
        <taxon>Magnoliopsida</taxon>
        <taxon>eudicotyledons</taxon>
        <taxon>Gunneridae</taxon>
        <taxon>Pentapetalae</taxon>
        <taxon>rosids</taxon>
        <taxon>malvids</taxon>
        <taxon>Malvales</taxon>
        <taxon>Malvaceae</taxon>
        <taxon>Malvoideae</taxon>
        <taxon>Hibiscus</taxon>
    </lineage>
</organism>
<dbReference type="EMBL" id="JBBPBM010000023">
    <property type="protein sequence ID" value="KAK8545661.1"/>
    <property type="molecule type" value="Genomic_DNA"/>
</dbReference>
<proteinExistence type="predicted"/>
<name>A0ABR2DRX4_9ROSI</name>
<keyword evidence="3" id="KW-1185">Reference proteome</keyword>
<evidence type="ECO:0000313" key="2">
    <source>
        <dbReference type="EMBL" id="KAK8545661.1"/>
    </source>
</evidence>
<sequence length="157" mass="17140">MATTTTAAVARNLLKNSKSLPQILRGQILGRSNATANLNNIAKDHQHQIVQSLFVSNQKIHAQIPIFDFNEMGSLVGSYGALSSAEKSSGRGHGMGGVVVEARGKVVVDDDVDESFEDDDDDDEEFEFNNDDDDDDEDDDGDDEDGTFDDVNDKIKF</sequence>
<evidence type="ECO:0000313" key="3">
    <source>
        <dbReference type="Proteomes" id="UP001472677"/>
    </source>
</evidence>
<evidence type="ECO:0000256" key="1">
    <source>
        <dbReference type="SAM" id="MobiDB-lite"/>
    </source>
</evidence>
<feature type="region of interest" description="Disordered" evidence="1">
    <location>
        <begin position="105"/>
        <end position="157"/>
    </location>
</feature>
<protein>
    <submittedName>
        <fullName evidence="2">Uncharacterized protein</fullName>
    </submittedName>
</protein>
<gene>
    <name evidence="2" type="ORF">V6N12_026491</name>
</gene>
<dbReference type="Proteomes" id="UP001472677">
    <property type="component" value="Unassembled WGS sequence"/>
</dbReference>
<accession>A0ABR2DRX4</accession>